<dbReference type="EnsemblPlants" id="Ma06_t04450.1">
    <property type="protein sequence ID" value="Ma06_p04450.1"/>
    <property type="gene ID" value="Ma06_g04450"/>
</dbReference>
<dbReference type="Gene3D" id="1.25.10.10">
    <property type="entry name" value="Leucine-rich Repeat Variant"/>
    <property type="match status" value="1"/>
</dbReference>
<evidence type="ECO:0000313" key="1">
    <source>
        <dbReference type="EnsemblPlants" id="Ma06_p04450.1"/>
    </source>
</evidence>
<evidence type="ECO:0000313" key="2">
    <source>
        <dbReference type="Proteomes" id="UP000012960"/>
    </source>
</evidence>
<name>A0A804JCK2_MUSAM</name>
<protein>
    <submittedName>
        <fullName evidence="1">Uncharacterized protein</fullName>
    </submittedName>
</protein>
<dbReference type="GO" id="GO:0005975">
    <property type="term" value="P:carbohydrate metabolic process"/>
    <property type="evidence" value="ECO:0007669"/>
    <property type="project" value="InterPro"/>
</dbReference>
<organism evidence="1 2">
    <name type="scientific">Musa acuminata subsp. malaccensis</name>
    <name type="common">Wild banana</name>
    <name type="synonym">Musa malaccensis</name>
    <dbReference type="NCBI Taxonomy" id="214687"/>
    <lineage>
        <taxon>Eukaryota</taxon>
        <taxon>Viridiplantae</taxon>
        <taxon>Streptophyta</taxon>
        <taxon>Embryophyta</taxon>
        <taxon>Tracheophyta</taxon>
        <taxon>Spermatophyta</taxon>
        <taxon>Magnoliopsida</taxon>
        <taxon>Liliopsida</taxon>
        <taxon>Zingiberales</taxon>
        <taxon>Musaceae</taxon>
        <taxon>Musa</taxon>
    </lineage>
</organism>
<dbReference type="InterPro" id="IPR016024">
    <property type="entry name" value="ARM-type_fold"/>
</dbReference>
<dbReference type="OMA" id="CIFANIT"/>
<accession>A0A804JCK2</accession>
<dbReference type="PANTHER" id="PTHR46975:SF2">
    <property type="entry name" value="PROTEIN SWEETIE"/>
    <property type="match status" value="1"/>
</dbReference>
<dbReference type="PANTHER" id="PTHR46975">
    <property type="entry name" value="PROTEIN SWEETIE"/>
    <property type="match status" value="1"/>
</dbReference>
<keyword evidence="2" id="KW-1185">Reference proteome</keyword>
<dbReference type="Proteomes" id="UP000012960">
    <property type="component" value="Unplaced"/>
</dbReference>
<proteinExistence type="predicted"/>
<reference evidence="1" key="1">
    <citation type="submission" date="2021-05" db="UniProtKB">
        <authorList>
            <consortium name="EnsemblPlants"/>
        </authorList>
    </citation>
    <scope>IDENTIFICATION</scope>
    <source>
        <strain evidence="1">subsp. malaccensis</strain>
    </source>
</reference>
<dbReference type="InterPro" id="IPR044218">
    <property type="entry name" value="SWEETIE"/>
</dbReference>
<sequence>MARREADAIPLSRFGVLVAQLGSIVASAPQQPPDAILCFDLLSELVVAIEEEPKESIQQWQRKCEDALYSLLILGARLPVRRLASLAMGRVISKGDGISIYSRVSSLQGWLADGKRSEPLSCAVDQHADPGKIVKLGDFAGSDSIPGLLPGCTYQDFVRKDALQMLGNALEGCGGSGPSTAYSEAYRMIMRVGVSDKSFIVRMAAARCLKAFASIGGPGLGITELENSILYCLKALDDPVSSVRDAFAEALGGLLALAMNPEAQVKQQGNKGPAPVRMLEDGLQKHFILPFVRGKD</sequence>
<dbReference type="InterPro" id="IPR011989">
    <property type="entry name" value="ARM-like"/>
</dbReference>
<dbReference type="InParanoid" id="A0A804JCK2"/>
<dbReference type="Gramene" id="Ma06_t04450.1">
    <property type="protein sequence ID" value="Ma06_p04450.1"/>
    <property type="gene ID" value="Ma06_g04450"/>
</dbReference>
<dbReference type="AlphaFoldDB" id="A0A804JCK2"/>
<dbReference type="SUPFAM" id="SSF48371">
    <property type="entry name" value="ARM repeat"/>
    <property type="match status" value="1"/>
</dbReference>